<feature type="region of interest" description="Disordered" evidence="1">
    <location>
        <begin position="136"/>
        <end position="161"/>
    </location>
</feature>
<dbReference type="Proteomes" id="UP001596108">
    <property type="component" value="Unassembled WGS sequence"/>
</dbReference>
<gene>
    <name evidence="3" type="ORF">ACFPQ4_04235</name>
</gene>
<evidence type="ECO:0000313" key="3">
    <source>
        <dbReference type="EMBL" id="MFC5528662.1"/>
    </source>
</evidence>
<feature type="transmembrane region" description="Helical" evidence="2">
    <location>
        <begin position="107"/>
        <end position="125"/>
    </location>
</feature>
<feature type="transmembrane region" description="Helical" evidence="2">
    <location>
        <begin position="41"/>
        <end position="61"/>
    </location>
</feature>
<proteinExistence type="predicted"/>
<organism evidence="3 4">
    <name type="scientific">Cohnella yongneupensis</name>
    <dbReference type="NCBI Taxonomy" id="425006"/>
    <lineage>
        <taxon>Bacteria</taxon>
        <taxon>Bacillati</taxon>
        <taxon>Bacillota</taxon>
        <taxon>Bacilli</taxon>
        <taxon>Bacillales</taxon>
        <taxon>Paenibacillaceae</taxon>
        <taxon>Cohnella</taxon>
    </lineage>
</organism>
<evidence type="ECO:0000313" key="4">
    <source>
        <dbReference type="Proteomes" id="UP001596108"/>
    </source>
</evidence>
<name>A0ABW0QYG6_9BACL</name>
<accession>A0ABW0QYG6</accession>
<keyword evidence="2" id="KW-0812">Transmembrane</keyword>
<reference evidence="4" key="1">
    <citation type="journal article" date="2019" name="Int. J. Syst. Evol. Microbiol.">
        <title>The Global Catalogue of Microorganisms (GCM) 10K type strain sequencing project: providing services to taxonomists for standard genome sequencing and annotation.</title>
        <authorList>
            <consortium name="The Broad Institute Genomics Platform"/>
            <consortium name="The Broad Institute Genome Sequencing Center for Infectious Disease"/>
            <person name="Wu L."/>
            <person name="Ma J."/>
        </authorList>
    </citation>
    <scope>NUCLEOTIDE SEQUENCE [LARGE SCALE GENOMIC DNA]</scope>
    <source>
        <strain evidence="4">CGMCC 1.18578</strain>
    </source>
</reference>
<evidence type="ECO:0000256" key="1">
    <source>
        <dbReference type="SAM" id="MobiDB-lite"/>
    </source>
</evidence>
<protein>
    <submittedName>
        <fullName evidence="3">Uncharacterized protein</fullName>
    </submittedName>
</protein>
<comment type="caution">
    <text evidence="3">The sequence shown here is derived from an EMBL/GenBank/DDBJ whole genome shotgun (WGS) entry which is preliminary data.</text>
</comment>
<feature type="transmembrane region" description="Helical" evidence="2">
    <location>
        <begin position="73"/>
        <end position="91"/>
    </location>
</feature>
<evidence type="ECO:0000256" key="2">
    <source>
        <dbReference type="SAM" id="Phobius"/>
    </source>
</evidence>
<dbReference type="EMBL" id="JBHSNC010000010">
    <property type="protein sequence ID" value="MFC5528662.1"/>
    <property type="molecule type" value="Genomic_DNA"/>
</dbReference>
<dbReference type="RefSeq" id="WP_378110508.1">
    <property type="nucleotide sequence ID" value="NZ_JBHSNC010000010.1"/>
</dbReference>
<keyword evidence="2" id="KW-1133">Transmembrane helix</keyword>
<keyword evidence="2" id="KW-0472">Membrane</keyword>
<feature type="transmembrane region" description="Helical" evidence="2">
    <location>
        <begin position="7"/>
        <end position="29"/>
    </location>
</feature>
<sequence>MRQRIIMAGLGASVWAVSTLFFLLLGDWILPSEGERLGSSLFLLLLLTFLLLIGAAVFVRLRVFREKGSATRFGYVATVIGLVLNSITISNRDSVFPKFDSFQHQSFTVWMTAAYALTLIVPAIVDRMIKEPEHAAHAAPQEDIVPNESVHSPHPHAGSQE</sequence>
<keyword evidence="4" id="KW-1185">Reference proteome</keyword>